<dbReference type="GO" id="GO:0030488">
    <property type="term" value="P:tRNA methylation"/>
    <property type="evidence" value="ECO:0007669"/>
    <property type="project" value="TreeGrafter"/>
</dbReference>
<dbReference type="Pfam" id="PF25151">
    <property type="entry name" value="TPR_Trm732_C"/>
    <property type="match status" value="1"/>
</dbReference>
<evidence type="ECO:0008006" key="8">
    <source>
        <dbReference type="Google" id="ProtNLM"/>
    </source>
</evidence>
<dbReference type="InterPro" id="IPR051954">
    <property type="entry name" value="tRNA_methyltransferase_THADA"/>
</dbReference>
<feature type="domain" description="tRNA (32-2'-O)-methyltransferase regulator THADA-like TPR repeats region" evidence="4">
    <location>
        <begin position="477"/>
        <end position="721"/>
    </location>
</feature>
<evidence type="ECO:0000313" key="6">
    <source>
        <dbReference type="EMBL" id="KAK9842206.1"/>
    </source>
</evidence>
<dbReference type="InterPro" id="IPR056842">
    <property type="entry name" value="THADA-like_TPR_C"/>
</dbReference>
<evidence type="ECO:0000259" key="5">
    <source>
        <dbReference type="Pfam" id="PF25151"/>
    </source>
</evidence>
<dbReference type="Proteomes" id="UP001445335">
    <property type="component" value="Unassembled WGS sequence"/>
</dbReference>
<dbReference type="EMBL" id="JALJOU010000008">
    <property type="protein sequence ID" value="KAK9842206.1"/>
    <property type="molecule type" value="Genomic_DNA"/>
</dbReference>
<feature type="coiled-coil region" evidence="2">
    <location>
        <begin position="899"/>
        <end position="926"/>
    </location>
</feature>
<dbReference type="InterPro" id="IPR056843">
    <property type="entry name" value="THADA-like_TPR"/>
</dbReference>
<dbReference type="GO" id="GO:0005829">
    <property type="term" value="C:cytosol"/>
    <property type="evidence" value="ECO:0007669"/>
    <property type="project" value="TreeGrafter"/>
</dbReference>
<comment type="caution">
    <text evidence="6">The sequence shown here is derived from an EMBL/GenBank/DDBJ whole genome shotgun (WGS) entry which is preliminary data.</text>
</comment>
<dbReference type="Pfam" id="PF25150">
    <property type="entry name" value="TPR_Trm732"/>
    <property type="match status" value="1"/>
</dbReference>
<proteinExistence type="predicted"/>
<feature type="domain" description="tRNA (32-2'-O)-methyltransferase regulator THADA-like C-terminal TPR repeats region" evidence="5">
    <location>
        <begin position="1228"/>
        <end position="1388"/>
    </location>
</feature>
<sequence length="1481" mass="155099">MSQKLPQQQRQAQWSPSGSVFPAEYVAQAKALSTDRGAPLQVRELAGSLARLASLRSSVAEVEALKEICSGLMDVPDADGHHNGSSPQGALLALLAQLLFLEHSRPLHRPLLACVRRLPPLLLAPFARAFEQQVLGEAATAAAPAGACVPQLRGLMRPCCVEAMGCIATGLARLLRVVQTGDHLTPTTTDDMQDAVAALYALLQLRGEGMCESSAGRSAVAATADAMLTLLQCATVSREAMAAAAVALAATAALPDVPAAWLAAWKDACWLLDEGDADAEPSSEVHDEDLALELDLDALPAAAGLHSGFSGDMALPLLTPALRARLMAAFWATWEDPLTQTVSAVRAAFDALMDVQEAQQALAERAHGGGQHPAAAAAAAAMGRQSAVAFQEAIALELMALGPQHKGRIAPLRALTSRLGASRLLMLRPKLLWETIRVHSQDALCTPAAGLVEALLGSLRHECISGAGGHAAGMERWREAWLPPMLAALTSRDARLRANVAHYVLPLPLAMDSNSLPVLLERLGAATPSHDANGNLGSVSRGRVAALVAVLKAARALGLVDALDEVRLPGSGPYALPEALLQSAVASADEGLAIDAVQMACTHQKATVLPSALELRLVALALSLGLRCGSQELQQNWAALLARLLRRQHLGVHAALVRWRARAPPDALPPDEAEEAADEMADMQRQAAFSRWLTRLLLAACYPGSPFERKYLALRLLAVLLACWQQPVATGAKGPKMQGFKAGVAGRMRGIPAPGASMVKDGPSGLGVMEELILSVRRSGVELFCAAFLSDGTVRMLLGAMVDPWDKLRNATAVVLNALRPPLPGLEAPPAVAELLSASRRLLASLRVRETDAGARLVSLVFHKYVLGLGWQITCLPGVSVTAAPPPPGASGGTFEAALAFLDSLVAQLEADLAQAESEVEAACVRSLPHGSLLVLRYLAPALPWALLEGHPGRSQAARVWLQRLLRALVAVAGVALVPLSSAVNSASISAEEVDTEDGDCGGDELCSNGDDASSGGLLAPRAQVLISGCWLTLKEVSLLLGTLARCVPLSGEAAAAGGLLDAEQLADMGERFQSYLAAIKHNGAIDKTQAGFIALAARLLRENAATLNGLPRRWLGELLARTAAPGQGRDDVLRRSAGLPAAIVALFLAEPGNQARKVLLETGMAELLRQAAGGGAERAGPWPRVHAFNTLRSGFIERTLATSATAYVADGVMAAVRGAAAQEWEVRNAANLCFAALVTRIVGYNNIHKGEVPRRAIGGAELFLRYPALHPFLLGELQAAVAALGQRGAPLHPSLFPVLLLLSRLKPALDASMEAAEDSLTPAAFAPVVRCCARARQAAVRHLAARALVPLVPPSALAATLAAALRDVPATPRITCHNEAHGALLQACLLLESASAMPAPSPVAVAMLTAAAPLLTARAWLLGPACAEAVAAALARGEYEVRAATLKALRRRCIGGAAPAWLPALLQAHLRRERHHKSGR</sequence>
<evidence type="ECO:0000256" key="2">
    <source>
        <dbReference type="SAM" id="Coils"/>
    </source>
</evidence>
<reference evidence="6 7" key="1">
    <citation type="journal article" date="2024" name="Nat. Commun.">
        <title>Phylogenomics reveals the evolutionary origins of lichenization in chlorophyte algae.</title>
        <authorList>
            <person name="Puginier C."/>
            <person name="Libourel C."/>
            <person name="Otte J."/>
            <person name="Skaloud P."/>
            <person name="Haon M."/>
            <person name="Grisel S."/>
            <person name="Petersen M."/>
            <person name="Berrin J.G."/>
            <person name="Delaux P.M."/>
            <person name="Dal Grande F."/>
            <person name="Keller J."/>
        </authorList>
    </citation>
    <scope>NUCLEOTIDE SEQUENCE [LARGE SCALE GENOMIC DNA]</scope>
    <source>
        <strain evidence="6 7">SAG 245.80</strain>
    </source>
</reference>
<evidence type="ECO:0000313" key="7">
    <source>
        <dbReference type="Proteomes" id="UP001445335"/>
    </source>
</evidence>
<feature type="domain" description="DUF2428" evidence="3">
    <location>
        <begin position="963"/>
        <end position="1226"/>
    </location>
</feature>
<accession>A0AAW1S7Z5</accession>
<gene>
    <name evidence="6" type="ORF">WJX81_000582</name>
</gene>
<dbReference type="PANTHER" id="PTHR14387:SF0">
    <property type="entry name" value="DUF2428 DOMAIN-CONTAINING PROTEIN"/>
    <property type="match status" value="1"/>
</dbReference>
<dbReference type="Pfam" id="PF10350">
    <property type="entry name" value="DUF2428"/>
    <property type="match status" value="1"/>
</dbReference>
<protein>
    <recommendedName>
        <fullName evidence="8">DUF2428 domain-containing protein</fullName>
    </recommendedName>
</protein>
<evidence type="ECO:0000259" key="4">
    <source>
        <dbReference type="Pfam" id="PF25150"/>
    </source>
</evidence>
<dbReference type="PANTHER" id="PTHR14387">
    <property type="entry name" value="THADA/DEATH RECEPTOR INTERACTING PROTEIN"/>
    <property type="match status" value="1"/>
</dbReference>
<keyword evidence="2" id="KW-0175">Coiled coil</keyword>
<evidence type="ECO:0000259" key="3">
    <source>
        <dbReference type="Pfam" id="PF10350"/>
    </source>
</evidence>
<keyword evidence="7" id="KW-1185">Reference proteome</keyword>
<dbReference type="InterPro" id="IPR019442">
    <property type="entry name" value="THADA/TRM732_DUF2428"/>
</dbReference>
<evidence type="ECO:0000256" key="1">
    <source>
        <dbReference type="ARBA" id="ARBA00022694"/>
    </source>
</evidence>
<keyword evidence="1" id="KW-0819">tRNA processing</keyword>
<organism evidence="6 7">
    <name type="scientific">Elliptochloris bilobata</name>
    <dbReference type="NCBI Taxonomy" id="381761"/>
    <lineage>
        <taxon>Eukaryota</taxon>
        <taxon>Viridiplantae</taxon>
        <taxon>Chlorophyta</taxon>
        <taxon>core chlorophytes</taxon>
        <taxon>Trebouxiophyceae</taxon>
        <taxon>Trebouxiophyceae incertae sedis</taxon>
        <taxon>Elliptochloris clade</taxon>
        <taxon>Elliptochloris</taxon>
    </lineage>
</organism>
<name>A0AAW1S7Z5_9CHLO</name>